<dbReference type="InterPro" id="IPR029057">
    <property type="entry name" value="PRTase-like"/>
</dbReference>
<evidence type="ECO:0000256" key="1">
    <source>
        <dbReference type="ARBA" id="ARBA00022727"/>
    </source>
</evidence>
<dbReference type="GO" id="GO:0006015">
    <property type="term" value="P:5-phosphoribose 1-diphosphate biosynthetic process"/>
    <property type="evidence" value="ECO:0007669"/>
    <property type="project" value="TreeGrafter"/>
</dbReference>
<dbReference type="AlphaFoldDB" id="A0A974XAI1"/>
<dbReference type="PANTHER" id="PTHR10210:SF45">
    <property type="entry name" value="RIBOSE-PHOSPHATE PYROPHOSPHOKINASE 3, CHLOROPLASTIC"/>
    <property type="match status" value="1"/>
</dbReference>
<gene>
    <name evidence="3" type="ORF">JSR06_00110</name>
</gene>
<feature type="domain" description="Ribose-phosphate pyrophosphokinase N-terminal" evidence="2">
    <location>
        <begin position="9"/>
        <end position="116"/>
    </location>
</feature>
<dbReference type="InterPro" id="IPR029099">
    <property type="entry name" value="Pribosyltran_N"/>
</dbReference>
<dbReference type="NCBIfam" id="TIGR01251">
    <property type="entry name" value="ribP_PPkin"/>
    <property type="match status" value="1"/>
</dbReference>
<evidence type="ECO:0000313" key="4">
    <source>
        <dbReference type="Proteomes" id="UP000663347"/>
    </source>
</evidence>
<dbReference type="Proteomes" id="UP000663347">
    <property type="component" value="Chromosome"/>
</dbReference>
<evidence type="ECO:0000313" key="3">
    <source>
        <dbReference type="EMBL" id="QSW37996.1"/>
    </source>
</evidence>
<dbReference type="PANTHER" id="PTHR10210">
    <property type="entry name" value="RIBOSE-PHOSPHATE DIPHOSPHOKINASE FAMILY MEMBER"/>
    <property type="match status" value="1"/>
</dbReference>
<evidence type="ECO:0000259" key="2">
    <source>
        <dbReference type="Pfam" id="PF13793"/>
    </source>
</evidence>
<dbReference type="EMBL" id="CP071412">
    <property type="protein sequence ID" value="QSW37996.1"/>
    <property type="molecule type" value="Genomic_DNA"/>
</dbReference>
<keyword evidence="1" id="KW-0545">Nucleotide biosynthesis</keyword>
<dbReference type="InterPro" id="IPR000836">
    <property type="entry name" value="PRTase_dom"/>
</dbReference>
<protein>
    <submittedName>
        <fullName evidence="3">Ribose-phosphate pyrophosphokinase</fullName>
    </submittedName>
</protein>
<dbReference type="InterPro" id="IPR005946">
    <property type="entry name" value="Rib-P_diPkinase"/>
</dbReference>
<dbReference type="Pfam" id="PF13793">
    <property type="entry name" value="Pribosyltran_N"/>
    <property type="match status" value="1"/>
</dbReference>
<dbReference type="Gene3D" id="3.40.50.2020">
    <property type="match status" value="2"/>
</dbReference>
<dbReference type="Pfam" id="PF14572">
    <property type="entry name" value="Pribosyl_synth"/>
    <property type="match status" value="1"/>
</dbReference>
<organism evidence="3 4">
    <name type="scientific">Candidatus Vidania fulgoroideorum</name>
    <dbReference type="NCBI Taxonomy" id="881286"/>
    <lineage>
        <taxon>Bacteria</taxon>
        <taxon>Pseudomonadati</taxon>
        <taxon>Pseudomonadota</taxon>
        <taxon>Betaproteobacteria</taxon>
        <taxon>Candidatus Vidania</taxon>
    </lineage>
</organism>
<proteinExistence type="predicted"/>
<reference evidence="3" key="1">
    <citation type="submission" date="2021-02" db="EMBL/GenBank/DDBJ databases">
        <authorList>
            <person name="Franco D."/>
        </authorList>
    </citation>
    <scope>NUCLEOTIDE SEQUENCE</scope>
    <source>
        <strain evidence="3">RANSCY</strain>
    </source>
</reference>
<sequence length="283" mass="32976">MFYYSYELKKLCNKVSKSLGVYSLYLDIGRYNDGEIYLDLPLSFYNKNVFIFKNIYKPINSSLVEVLFVVNYFKSNFAKSVSLVSPYLGYSRQDKIEGKNCFIPSKFISKLFKNSGLDRLITVDIHSQQVISYYDIPVINIKTNSLISKIIRKYRLLSIFPDYGSYNRFICKNIKNYIVLSKYRNKEKISYKTLKRIKGNRAIIIDDIINTGSTISNLCKHLIFKKLYLYSTHVLFNGSFVKILPKLKPNRIFVTNTIERCYDKPIHKLDISSLLANTIAPLI</sequence>
<dbReference type="SUPFAM" id="SSF53271">
    <property type="entry name" value="PRTase-like"/>
    <property type="match status" value="2"/>
</dbReference>
<dbReference type="GO" id="GO:0006164">
    <property type="term" value="P:purine nucleotide biosynthetic process"/>
    <property type="evidence" value="ECO:0007669"/>
    <property type="project" value="TreeGrafter"/>
</dbReference>
<reference evidence="3" key="2">
    <citation type="submission" date="2021-03" db="EMBL/GenBank/DDBJ databases">
        <title>Alternative transmission patterns in independently acquired nutritional co-symbionts of Dictyopharidae planthoppers.</title>
        <authorList>
            <person name="Michalik A."/>
            <person name="Lukasik P."/>
        </authorList>
    </citation>
    <scope>NUCLEOTIDE SEQUENCE</scope>
    <source>
        <strain evidence="3">RANSCY</strain>
    </source>
</reference>
<dbReference type="GO" id="GO:0005737">
    <property type="term" value="C:cytoplasm"/>
    <property type="evidence" value="ECO:0007669"/>
    <property type="project" value="TreeGrafter"/>
</dbReference>
<name>A0A974XAI1_9PROT</name>
<accession>A0A974XAI1</accession>
<dbReference type="CDD" id="cd06223">
    <property type="entry name" value="PRTases_typeI"/>
    <property type="match status" value="1"/>
</dbReference>
<dbReference type="FunFam" id="3.40.50.2020:FF:000014">
    <property type="entry name" value="Ribose-phosphate pyrophosphokinase 1"/>
    <property type="match status" value="1"/>
</dbReference>
<dbReference type="SMART" id="SM01400">
    <property type="entry name" value="Pribosyltran_N"/>
    <property type="match status" value="1"/>
</dbReference>
<dbReference type="GO" id="GO:0000287">
    <property type="term" value="F:magnesium ion binding"/>
    <property type="evidence" value="ECO:0007669"/>
    <property type="project" value="InterPro"/>
</dbReference>
<dbReference type="GO" id="GO:0002189">
    <property type="term" value="C:ribose phosphate diphosphokinase complex"/>
    <property type="evidence" value="ECO:0007669"/>
    <property type="project" value="TreeGrafter"/>
</dbReference>